<organism evidence="1 2">
    <name type="scientific">Zingiber officinale</name>
    <name type="common">Ginger</name>
    <name type="synonym">Amomum zingiber</name>
    <dbReference type="NCBI Taxonomy" id="94328"/>
    <lineage>
        <taxon>Eukaryota</taxon>
        <taxon>Viridiplantae</taxon>
        <taxon>Streptophyta</taxon>
        <taxon>Embryophyta</taxon>
        <taxon>Tracheophyta</taxon>
        <taxon>Spermatophyta</taxon>
        <taxon>Magnoliopsida</taxon>
        <taxon>Liliopsida</taxon>
        <taxon>Zingiberales</taxon>
        <taxon>Zingiberaceae</taxon>
        <taxon>Zingiber</taxon>
    </lineage>
</organism>
<dbReference type="AlphaFoldDB" id="A0A8J5I4Z5"/>
<proteinExistence type="predicted"/>
<accession>A0A8J5I4Z5</accession>
<keyword evidence="2" id="KW-1185">Reference proteome</keyword>
<dbReference type="Proteomes" id="UP000734854">
    <property type="component" value="Unassembled WGS sequence"/>
</dbReference>
<sequence length="247" mass="27874">MKLLPQRYWGYSSIPDEITLTRSFKAWRNNLKGTRTRNHWGYSSIPEDNGICCGYTASTSGRRRRRDGSICCGRSPQHRDLPLDEGVVLTKKSSEEWFGMEKGLDGEGRRGVGWRRPREMRSWEKGSVANLRKSEEVFGSKAPLVASLSSRGPNLFTPDILKMMLTSANCERDAPLTRSGRKPDGGNKLVEVQQQGQRQGGTSTLWSAVVDRSSAARNLAEVRWATAHWEKSTCVKEMIEMPDDPRR</sequence>
<reference evidence="1 2" key="1">
    <citation type="submission" date="2020-08" db="EMBL/GenBank/DDBJ databases">
        <title>Plant Genome Project.</title>
        <authorList>
            <person name="Zhang R.-G."/>
        </authorList>
    </citation>
    <scope>NUCLEOTIDE SEQUENCE [LARGE SCALE GENOMIC DNA]</scope>
    <source>
        <tissue evidence="1">Rhizome</tissue>
    </source>
</reference>
<dbReference type="EMBL" id="JACMSC010000003">
    <property type="protein sequence ID" value="KAG6528726.1"/>
    <property type="molecule type" value="Genomic_DNA"/>
</dbReference>
<gene>
    <name evidence="1" type="ORF">ZIOFF_010910</name>
</gene>
<evidence type="ECO:0000313" key="2">
    <source>
        <dbReference type="Proteomes" id="UP000734854"/>
    </source>
</evidence>
<protein>
    <submittedName>
        <fullName evidence="1">Uncharacterized protein</fullName>
    </submittedName>
</protein>
<name>A0A8J5I4Z5_ZINOF</name>
<evidence type="ECO:0000313" key="1">
    <source>
        <dbReference type="EMBL" id="KAG6528726.1"/>
    </source>
</evidence>
<comment type="caution">
    <text evidence="1">The sequence shown here is derived from an EMBL/GenBank/DDBJ whole genome shotgun (WGS) entry which is preliminary data.</text>
</comment>